<feature type="transmembrane region" description="Helical" evidence="1">
    <location>
        <begin position="42"/>
        <end position="60"/>
    </location>
</feature>
<reference evidence="2 3" key="1">
    <citation type="submission" date="2015-09" db="EMBL/GenBank/DDBJ databases">
        <authorList>
            <consortium name="Pathogen Informatics"/>
        </authorList>
    </citation>
    <scope>NUCLEOTIDE SEQUENCE [LARGE SCALE GENOMIC DNA]</scope>
    <source>
        <strain evidence="2 3">2789STDY5608866</strain>
    </source>
</reference>
<sequence length="139" mass="16410">MEYDKQIRYNDSQMERYQAYISKVQKINRLDKRTKEMTIGDVIKKSILPLTFMVFWFWMTKTIMKVSGQTDWFWWIFIAGLPFGIHKMRLILIPRGMDTTATLGMAALSVIIGALIGSIMIPVYVIRAIYVFIRYIIER</sequence>
<gene>
    <name evidence="2" type="ORF">ERS852423_00661</name>
</gene>
<organism evidence="2 3">
    <name type="scientific">Dorea longicatena</name>
    <dbReference type="NCBI Taxonomy" id="88431"/>
    <lineage>
        <taxon>Bacteria</taxon>
        <taxon>Bacillati</taxon>
        <taxon>Bacillota</taxon>
        <taxon>Clostridia</taxon>
        <taxon>Lachnospirales</taxon>
        <taxon>Lachnospiraceae</taxon>
        <taxon>Dorea</taxon>
    </lineage>
</organism>
<dbReference type="Proteomes" id="UP000095439">
    <property type="component" value="Unassembled WGS sequence"/>
</dbReference>
<evidence type="ECO:0000313" key="3">
    <source>
        <dbReference type="Proteomes" id="UP000095439"/>
    </source>
</evidence>
<dbReference type="RefSeq" id="WP_242858308.1">
    <property type="nucleotide sequence ID" value="NZ_CABIWY010000002.1"/>
</dbReference>
<keyword evidence="1" id="KW-1133">Transmembrane helix</keyword>
<keyword evidence="1" id="KW-0812">Transmembrane</keyword>
<dbReference type="EMBL" id="CYYY01000002">
    <property type="protein sequence ID" value="CUN50869.1"/>
    <property type="molecule type" value="Genomic_DNA"/>
</dbReference>
<keyword evidence="1" id="KW-0472">Membrane</keyword>
<name>A0A173XGK4_9FIRM</name>
<feature type="transmembrane region" description="Helical" evidence="1">
    <location>
        <begin position="72"/>
        <end position="92"/>
    </location>
</feature>
<evidence type="ECO:0008006" key="4">
    <source>
        <dbReference type="Google" id="ProtNLM"/>
    </source>
</evidence>
<protein>
    <recommendedName>
        <fullName evidence="4">MFS transporter</fullName>
    </recommendedName>
</protein>
<dbReference type="AlphaFoldDB" id="A0A173XGK4"/>
<dbReference type="InterPro" id="IPR046113">
    <property type="entry name" value="DUF6050"/>
</dbReference>
<accession>A0A173XGK4</accession>
<evidence type="ECO:0000313" key="2">
    <source>
        <dbReference type="EMBL" id="CUN50869.1"/>
    </source>
</evidence>
<evidence type="ECO:0000256" key="1">
    <source>
        <dbReference type="SAM" id="Phobius"/>
    </source>
</evidence>
<proteinExistence type="predicted"/>
<dbReference type="Pfam" id="PF19517">
    <property type="entry name" value="DUF6050"/>
    <property type="match status" value="1"/>
</dbReference>
<feature type="transmembrane region" description="Helical" evidence="1">
    <location>
        <begin position="104"/>
        <end position="137"/>
    </location>
</feature>